<dbReference type="GO" id="GO:0006260">
    <property type="term" value="P:DNA replication"/>
    <property type="evidence" value="ECO:0007669"/>
    <property type="project" value="InterPro"/>
</dbReference>
<name>A0A437MK17_9PROT</name>
<dbReference type="EMBL" id="SACL01000002">
    <property type="protein sequence ID" value="RVT97973.1"/>
    <property type="molecule type" value="Genomic_DNA"/>
</dbReference>
<proteinExistence type="predicted"/>
<dbReference type="OrthoDB" id="9811157at2"/>
<organism evidence="1 2">
    <name type="scientific">Rhodovarius crocodyli</name>
    <dbReference type="NCBI Taxonomy" id="1979269"/>
    <lineage>
        <taxon>Bacteria</taxon>
        <taxon>Pseudomonadati</taxon>
        <taxon>Pseudomonadota</taxon>
        <taxon>Alphaproteobacteria</taxon>
        <taxon>Acetobacterales</taxon>
        <taxon>Roseomonadaceae</taxon>
        <taxon>Rhodovarius</taxon>
    </lineage>
</organism>
<keyword evidence="2" id="KW-1185">Reference proteome</keyword>
<evidence type="ECO:0008006" key="3">
    <source>
        <dbReference type="Google" id="ProtNLM"/>
    </source>
</evidence>
<dbReference type="GO" id="GO:0003677">
    <property type="term" value="F:DNA binding"/>
    <property type="evidence" value="ECO:0007669"/>
    <property type="project" value="InterPro"/>
</dbReference>
<gene>
    <name evidence="1" type="ORF">EOD42_07500</name>
</gene>
<dbReference type="SUPFAM" id="SSF57783">
    <property type="entry name" value="Zinc beta-ribbon"/>
    <property type="match status" value="1"/>
</dbReference>
<dbReference type="GO" id="GO:0008270">
    <property type="term" value="F:zinc ion binding"/>
    <property type="evidence" value="ECO:0007669"/>
    <property type="project" value="InterPro"/>
</dbReference>
<dbReference type="AlphaFoldDB" id="A0A437MK17"/>
<evidence type="ECO:0000313" key="1">
    <source>
        <dbReference type="EMBL" id="RVT97973.1"/>
    </source>
</evidence>
<dbReference type="Proteomes" id="UP000282957">
    <property type="component" value="Unassembled WGS sequence"/>
</dbReference>
<protein>
    <recommendedName>
        <fullName evidence="3">DNA primase</fullName>
    </recommendedName>
</protein>
<dbReference type="InterPro" id="IPR036977">
    <property type="entry name" value="DNA_primase_Znf_CHC2"/>
</dbReference>
<evidence type="ECO:0000313" key="2">
    <source>
        <dbReference type="Proteomes" id="UP000282957"/>
    </source>
</evidence>
<dbReference type="Gene3D" id="3.90.580.10">
    <property type="entry name" value="Zinc finger, CHC2-type domain"/>
    <property type="match status" value="1"/>
</dbReference>
<sequence length="107" mass="11146">MANAPARPNFSLINRAAVARLPDVLARLLPGGCPIGNEWHVGSLRGDTGDSLRVRLRGERAGAWCDFATGDKGGDPISLAAAVAGISQDEAARRLARMLGMEDAAHG</sequence>
<reference evidence="1 2" key="1">
    <citation type="submission" date="2019-01" db="EMBL/GenBank/DDBJ databases">
        <authorList>
            <person name="Chen W.-M."/>
        </authorList>
    </citation>
    <scope>NUCLEOTIDE SEQUENCE [LARGE SCALE GENOMIC DNA]</scope>
    <source>
        <strain evidence="1 2">CCP-6</strain>
    </source>
</reference>
<accession>A0A437MK17</accession>
<comment type="caution">
    <text evidence="1">The sequence shown here is derived from an EMBL/GenBank/DDBJ whole genome shotgun (WGS) entry which is preliminary data.</text>
</comment>